<proteinExistence type="predicted"/>
<dbReference type="AlphaFoldDB" id="A0A4Y2V4I1"/>
<keyword evidence="2" id="KW-1185">Reference proteome</keyword>
<evidence type="ECO:0000313" key="1">
    <source>
        <dbReference type="EMBL" id="GBO19372.1"/>
    </source>
</evidence>
<reference evidence="1 2" key="1">
    <citation type="journal article" date="2019" name="Sci. Rep.">
        <title>Orb-weaving spider Araneus ventricosus genome elucidates the spidroin gene catalogue.</title>
        <authorList>
            <person name="Kono N."/>
            <person name="Nakamura H."/>
            <person name="Ohtoshi R."/>
            <person name="Moran D.A.P."/>
            <person name="Shinohara A."/>
            <person name="Yoshida Y."/>
            <person name="Fujiwara M."/>
            <person name="Mori M."/>
            <person name="Tomita M."/>
            <person name="Arakawa K."/>
        </authorList>
    </citation>
    <scope>NUCLEOTIDE SEQUENCE [LARGE SCALE GENOMIC DNA]</scope>
</reference>
<accession>A0A4Y2V4I1</accession>
<organism evidence="1 2">
    <name type="scientific">Araneus ventricosus</name>
    <name type="common">Orbweaver spider</name>
    <name type="synonym">Epeira ventricosa</name>
    <dbReference type="NCBI Taxonomy" id="182803"/>
    <lineage>
        <taxon>Eukaryota</taxon>
        <taxon>Metazoa</taxon>
        <taxon>Ecdysozoa</taxon>
        <taxon>Arthropoda</taxon>
        <taxon>Chelicerata</taxon>
        <taxon>Arachnida</taxon>
        <taxon>Araneae</taxon>
        <taxon>Araneomorphae</taxon>
        <taxon>Entelegynae</taxon>
        <taxon>Araneoidea</taxon>
        <taxon>Araneidae</taxon>
        <taxon>Araneus</taxon>
    </lineage>
</organism>
<comment type="caution">
    <text evidence="1">The sequence shown here is derived from an EMBL/GenBank/DDBJ whole genome shotgun (WGS) entry which is preliminary data.</text>
</comment>
<dbReference type="EMBL" id="BGPR01042846">
    <property type="protein sequence ID" value="GBO19372.1"/>
    <property type="molecule type" value="Genomic_DNA"/>
</dbReference>
<protein>
    <submittedName>
        <fullName evidence="1">Uncharacterized protein</fullName>
    </submittedName>
</protein>
<gene>
    <name evidence="1" type="ORF">AVEN_18505_1</name>
</gene>
<evidence type="ECO:0000313" key="2">
    <source>
        <dbReference type="Proteomes" id="UP000499080"/>
    </source>
</evidence>
<dbReference type="Proteomes" id="UP000499080">
    <property type="component" value="Unassembled WGS sequence"/>
</dbReference>
<name>A0A4Y2V4I1_ARAVE</name>
<sequence>MYSRWSSVGLAATHIVSAVSSVNHREQLISVYCGVRGRVSGVLFMSCTLRVPRMEVFSCNSYPCTRDCHWNIRRNSYPRVLAVSSVEVCDSNSYPCTCGVLRGSIRQLFISVYLRCPSWEYPATIHILVLAVSPRVAPSLEKLKLFFLVTVSRKIVFEVHMVIEMDKRNYANKYLAITSPYPDSH</sequence>